<organism evidence="3 4">
    <name type="scientific">Mucuna pruriens</name>
    <name type="common">Velvet bean</name>
    <name type="synonym">Dolichos pruriens</name>
    <dbReference type="NCBI Taxonomy" id="157652"/>
    <lineage>
        <taxon>Eukaryota</taxon>
        <taxon>Viridiplantae</taxon>
        <taxon>Streptophyta</taxon>
        <taxon>Embryophyta</taxon>
        <taxon>Tracheophyta</taxon>
        <taxon>Spermatophyta</taxon>
        <taxon>Magnoliopsida</taxon>
        <taxon>eudicotyledons</taxon>
        <taxon>Gunneridae</taxon>
        <taxon>Pentapetalae</taxon>
        <taxon>rosids</taxon>
        <taxon>fabids</taxon>
        <taxon>Fabales</taxon>
        <taxon>Fabaceae</taxon>
        <taxon>Papilionoideae</taxon>
        <taxon>50 kb inversion clade</taxon>
        <taxon>NPAAA clade</taxon>
        <taxon>indigoferoid/millettioid clade</taxon>
        <taxon>Phaseoleae</taxon>
        <taxon>Mucuna</taxon>
    </lineage>
</organism>
<accession>A0A371F7N4</accession>
<dbReference type="PANTHER" id="PTHR24559:SF430">
    <property type="entry name" value="RNA-DIRECTED DNA POLYMERASE"/>
    <property type="match status" value="1"/>
</dbReference>
<dbReference type="InterPro" id="IPR053134">
    <property type="entry name" value="RNA-dir_DNA_polymerase"/>
</dbReference>
<dbReference type="InterPro" id="IPR000477">
    <property type="entry name" value="RT_dom"/>
</dbReference>
<dbReference type="InterPro" id="IPR041577">
    <property type="entry name" value="RT_RNaseH_2"/>
</dbReference>
<dbReference type="InterPro" id="IPR012337">
    <property type="entry name" value="RNaseH-like_sf"/>
</dbReference>
<dbReference type="GO" id="GO:0003676">
    <property type="term" value="F:nucleic acid binding"/>
    <property type="evidence" value="ECO:0007669"/>
    <property type="project" value="InterPro"/>
</dbReference>
<dbReference type="CDD" id="cd01647">
    <property type="entry name" value="RT_LTR"/>
    <property type="match status" value="1"/>
</dbReference>
<dbReference type="AlphaFoldDB" id="A0A371F7N4"/>
<evidence type="ECO:0000259" key="1">
    <source>
        <dbReference type="Pfam" id="PF00078"/>
    </source>
</evidence>
<feature type="non-terminal residue" evidence="3">
    <location>
        <position position="1"/>
    </location>
</feature>
<reference evidence="3" key="1">
    <citation type="submission" date="2018-05" db="EMBL/GenBank/DDBJ databases">
        <title>Draft genome of Mucuna pruriens seed.</title>
        <authorList>
            <person name="Nnadi N.E."/>
            <person name="Vos R."/>
            <person name="Hasami M.H."/>
            <person name="Devisetty U.K."/>
            <person name="Aguiy J.C."/>
        </authorList>
    </citation>
    <scope>NUCLEOTIDE SEQUENCE [LARGE SCALE GENOMIC DNA]</scope>
    <source>
        <strain evidence="3">JCA_2017</strain>
    </source>
</reference>
<dbReference type="OrthoDB" id="101614at2759"/>
<feature type="domain" description="Reverse transcriptase" evidence="1">
    <location>
        <begin position="2"/>
        <end position="150"/>
    </location>
</feature>
<dbReference type="InterPro" id="IPR043128">
    <property type="entry name" value="Rev_trsase/Diguanyl_cyclase"/>
</dbReference>
<comment type="caution">
    <text evidence="3">The sequence shown here is derived from an EMBL/GenBank/DDBJ whole genome shotgun (WGS) entry which is preliminary data.</text>
</comment>
<dbReference type="Pfam" id="PF00078">
    <property type="entry name" value="RVT_1"/>
    <property type="match status" value="1"/>
</dbReference>
<sequence length="440" mass="50348">MVRKDSGKWRMCIDYTDLNKACPKDQYPLPNIDRLVDGVSGFALLSFMDAYSGYNQIRMHLEDKEKTIFITDDGAFCYKVMSFGLKNAGATYQRLMNKIFRDIMGVDVEEYVDDIVVKSEMAKEHCKALELSPEKCSFRVQGGKFLGFMLIERGIEANPDKCQANVREVQQLMGRVTTLPCFISRASDTAMPILTTLKKERSFTWTPEYEEAFLRLKAILSTPPVLVWPDPGFPLYVYIFVLDAAISFVLIQERVTASRQLRPYFQNFRIFVQTDLPIRQVLRKPDLAGRMVTWSIQLLEFDISFEKRGHIKAQVLADFITELTPAPESIVGWDWYLSMDGSLNQAGSGAEVILEGPNDILIEQSFHFEFRASNNQAEYKALLACIRLALRLVTGQVNGEYQTKDPQLIKYWEKVTAMAASFESFTLLHVPMDQNERAIY</sequence>
<name>A0A371F7N4_MUCPR</name>
<dbReference type="SUPFAM" id="SSF53098">
    <property type="entry name" value="Ribonuclease H-like"/>
    <property type="match status" value="1"/>
</dbReference>
<gene>
    <name evidence="3" type="primary">pol</name>
    <name evidence="3" type="ORF">CR513_45967</name>
</gene>
<dbReference type="InterPro" id="IPR043502">
    <property type="entry name" value="DNA/RNA_pol_sf"/>
</dbReference>
<dbReference type="Gene3D" id="3.30.70.270">
    <property type="match status" value="2"/>
</dbReference>
<evidence type="ECO:0000259" key="2">
    <source>
        <dbReference type="Pfam" id="PF17919"/>
    </source>
</evidence>
<dbReference type="Pfam" id="PF17919">
    <property type="entry name" value="RT_RNaseH_2"/>
    <property type="match status" value="1"/>
</dbReference>
<dbReference type="CDD" id="cd09279">
    <property type="entry name" value="RNase_HI_like"/>
    <property type="match status" value="1"/>
</dbReference>
<protein>
    <submittedName>
        <fullName evidence="3">Retrovirus-related Pol polyprotein from transposon 17.6</fullName>
    </submittedName>
</protein>
<proteinExistence type="predicted"/>
<evidence type="ECO:0000313" key="4">
    <source>
        <dbReference type="Proteomes" id="UP000257109"/>
    </source>
</evidence>
<dbReference type="PANTHER" id="PTHR24559">
    <property type="entry name" value="TRANSPOSON TY3-I GAG-POL POLYPROTEIN"/>
    <property type="match status" value="1"/>
</dbReference>
<keyword evidence="4" id="KW-1185">Reference proteome</keyword>
<dbReference type="Proteomes" id="UP000257109">
    <property type="component" value="Unassembled WGS sequence"/>
</dbReference>
<dbReference type="SUPFAM" id="SSF56672">
    <property type="entry name" value="DNA/RNA polymerases"/>
    <property type="match status" value="1"/>
</dbReference>
<dbReference type="EMBL" id="QJKJ01010220">
    <property type="protein sequence ID" value="RDX74302.1"/>
    <property type="molecule type" value="Genomic_DNA"/>
</dbReference>
<dbReference type="Gene3D" id="3.30.420.10">
    <property type="entry name" value="Ribonuclease H-like superfamily/Ribonuclease H"/>
    <property type="match status" value="1"/>
</dbReference>
<feature type="domain" description="Reverse transcriptase/retrotransposon-derived protein RNase H-like" evidence="2">
    <location>
        <begin position="205"/>
        <end position="258"/>
    </location>
</feature>
<evidence type="ECO:0000313" key="3">
    <source>
        <dbReference type="EMBL" id="RDX74302.1"/>
    </source>
</evidence>
<dbReference type="InterPro" id="IPR036397">
    <property type="entry name" value="RNaseH_sf"/>
</dbReference>